<dbReference type="PANTHER" id="PTHR21180:SF32">
    <property type="entry name" value="ENDONUCLEASE_EXONUCLEASE_PHOSPHATASE FAMILY DOMAIN-CONTAINING PROTEIN 1"/>
    <property type="match status" value="1"/>
</dbReference>
<dbReference type="PROSITE" id="PS51257">
    <property type="entry name" value="PROKAR_LIPOPROTEIN"/>
    <property type="match status" value="1"/>
</dbReference>
<dbReference type="InterPro" id="IPR003583">
    <property type="entry name" value="Hlx-hairpin-Hlx_DNA-bd_motif"/>
</dbReference>
<dbReference type="GO" id="GO:0003677">
    <property type="term" value="F:DNA binding"/>
    <property type="evidence" value="ECO:0007669"/>
    <property type="project" value="UniProtKB-KW"/>
</dbReference>
<feature type="chain" id="PRO_5037916196" evidence="1">
    <location>
        <begin position="23"/>
        <end position="202"/>
    </location>
</feature>
<feature type="signal peptide" evidence="1">
    <location>
        <begin position="1"/>
        <end position="22"/>
    </location>
</feature>
<feature type="domain" description="Helix-hairpin-helix DNA-binding motif class 1" evidence="2">
    <location>
        <begin position="179"/>
        <end position="198"/>
    </location>
</feature>
<keyword evidence="3" id="KW-0238">DNA-binding</keyword>
<dbReference type="NCBIfam" id="TIGR00426">
    <property type="entry name" value="competence protein ComEA helix-hairpin-helix repeat region"/>
    <property type="match status" value="1"/>
</dbReference>
<feature type="domain" description="Helix-hairpin-helix DNA-binding motif class 1" evidence="2">
    <location>
        <begin position="149"/>
        <end position="168"/>
    </location>
</feature>
<organism evidence="3 4">
    <name type="scientific">Roseburia zhanii</name>
    <dbReference type="NCBI Taxonomy" id="2763064"/>
    <lineage>
        <taxon>Bacteria</taxon>
        <taxon>Bacillati</taxon>
        <taxon>Bacillota</taxon>
        <taxon>Clostridia</taxon>
        <taxon>Lachnospirales</taxon>
        <taxon>Lachnospiraceae</taxon>
        <taxon>Roseburia</taxon>
    </lineage>
</organism>
<protein>
    <submittedName>
        <fullName evidence="3">ComEA family DNA-binding protein</fullName>
    </submittedName>
</protein>
<comment type="caution">
    <text evidence="3">The sequence shown here is derived from an EMBL/GenBank/DDBJ whole genome shotgun (WGS) entry which is preliminary data.</text>
</comment>
<dbReference type="Proteomes" id="UP000606720">
    <property type="component" value="Unassembled WGS sequence"/>
</dbReference>
<evidence type="ECO:0000313" key="4">
    <source>
        <dbReference type="Proteomes" id="UP000606720"/>
    </source>
</evidence>
<evidence type="ECO:0000259" key="2">
    <source>
        <dbReference type="SMART" id="SM00278"/>
    </source>
</evidence>
<name>A0A923RU52_9FIRM</name>
<dbReference type="InterPro" id="IPR019554">
    <property type="entry name" value="Soluble_ligand-bd"/>
</dbReference>
<evidence type="ECO:0000313" key="3">
    <source>
        <dbReference type="EMBL" id="MBC5714550.1"/>
    </source>
</evidence>
<dbReference type="SUPFAM" id="SSF142984">
    <property type="entry name" value="Nqo1 middle domain-like"/>
    <property type="match status" value="1"/>
</dbReference>
<keyword evidence="1" id="KW-0732">Signal</keyword>
<dbReference type="InterPro" id="IPR010994">
    <property type="entry name" value="RuvA_2-like"/>
</dbReference>
<dbReference type="AlphaFoldDB" id="A0A923RU52"/>
<dbReference type="GO" id="GO:0015628">
    <property type="term" value="P:protein secretion by the type II secretion system"/>
    <property type="evidence" value="ECO:0007669"/>
    <property type="project" value="TreeGrafter"/>
</dbReference>
<dbReference type="EMBL" id="JACOPH010000008">
    <property type="protein sequence ID" value="MBC5714550.1"/>
    <property type="molecule type" value="Genomic_DNA"/>
</dbReference>
<reference evidence="3" key="1">
    <citation type="submission" date="2020-08" db="EMBL/GenBank/DDBJ databases">
        <title>Genome public.</title>
        <authorList>
            <person name="Liu C."/>
            <person name="Sun Q."/>
        </authorList>
    </citation>
    <scope>NUCLEOTIDE SEQUENCE</scope>
    <source>
        <strain evidence="3">BX1005</strain>
    </source>
</reference>
<proteinExistence type="predicted"/>
<accession>A0A923RU52</accession>
<dbReference type="SUPFAM" id="SSF47781">
    <property type="entry name" value="RuvA domain 2-like"/>
    <property type="match status" value="1"/>
</dbReference>
<dbReference type="InterPro" id="IPR051675">
    <property type="entry name" value="Endo/Exo/Phosphatase_dom_1"/>
</dbReference>
<dbReference type="PANTHER" id="PTHR21180">
    <property type="entry name" value="ENDONUCLEASE/EXONUCLEASE/PHOSPHATASE FAMILY DOMAIN-CONTAINING PROTEIN 1"/>
    <property type="match status" value="1"/>
</dbReference>
<dbReference type="GO" id="GO:0015627">
    <property type="term" value="C:type II protein secretion system complex"/>
    <property type="evidence" value="ECO:0007669"/>
    <property type="project" value="TreeGrafter"/>
</dbReference>
<keyword evidence="4" id="KW-1185">Reference proteome</keyword>
<dbReference type="Gene3D" id="1.10.150.280">
    <property type="entry name" value="AF1531-like domain"/>
    <property type="match status" value="1"/>
</dbReference>
<dbReference type="Pfam" id="PF10531">
    <property type="entry name" value="SLBB"/>
    <property type="match status" value="1"/>
</dbReference>
<sequence length="202" mass="22020">MIKISLCLWILLLCGCGEPAAAYFKETAELETELVEKTQDAKDTKDNRIDEDDDTESADIFYVYICGAVANPGVYQVSSGSRVYEVIGQAGGLLEEAGADCINQAEYVTDGQMIKILTREEMAQDLSNEADADTSMEDGKVNINTADLALLMTLPGIGESKAGSIISYREEHGKFSSIEELMNITGIKEGVYTKIKEHITVN</sequence>
<dbReference type="SMART" id="SM00278">
    <property type="entry name" value="HhH1"/>
    <property type="match status" value="2"/>
</dbReference>
<dbReference type="GO" id="GO:0006281">
    <property type="term" value="P:DNA repair"/>
    <property type="evidence" value="ECO:0007669"/>
    <property type="project" value="InterPro"/>
</dbReference>
<dbReference type="Pfam" id="PF12836">
    <property type="entry name" value="HHH_3"/>
    <property type="match status" value="1"/>
</dbReference>
<dbReference type="Gene3D" id="3.10.560.10">
    <property type="entry name" value="Outer membrane lipoprotein wza domain like"/>
    <property type="match status" value="1"/>
</dbReference>
<dbReference type="InterPro" id="IPR004509">
    <property type="entry name" value="Competence_ComEA_HhH"/>
</dbReference>
<evidence type="ECO:0000256" key="1">
    <source>
        <dbReference type="SAM" id="SignalP"/>
    </source>
</evidence>
<gene>
    <name evidence="3" type="ORF">H8S17_10075</name>
</gene>